<evidence type="ECO:0000256" key="15">
    <source>
        <dbReference type="SAM" id="MobiDB-lite"/>
    </source>
</evidence>
<dbReference type="PANTHER" id="PTHR44936:SF5">
    <property type="entry name" value="SENSOR HISTIDINE KINASE ENVZ"/>
    <property type="match status" value="1"/>
</dbReference>
<dbReference type="InterPro" id="IPR005467">
    <property type="entry name" value="His_kinase_dom"/>
</dbReference>
<dbReference type="SUPFAM" id="SSF55874">
    <property type="entry name" value="ATPase domain of HSP90 chaperone/DNA topoisomerase II/histidine kinase"/>
    <property type="match status" value="1"/>
</dbReference>
<dbReference type="Gene3D" id="1.10.287.130">
    <property type="match status" value="1"/>
</dbReference>
<comment type="subcellular location">
    <subcellularLocation>
        <location evidence="2">Cell inner membrane</location>
        <topology evidence="2">Multi-pass membrane protein</topology>
    </subcellularLocation>
</comment>
<keyword evidence="9" id="KW-0547">Nucleotide-binding</keyword>
<evidence type="ECO:0000256" key="7">
    <source>
        <dbReference type="ARBA" id="ARBA00022679"/>
    </source>
</evidence>
<dbReference type="CDD" id="cd00082">
    <property type="entry name" value="HisKA"/>
    <property type="match status" value="1"/>
</dbReference>
<keyword evidence="5" id="KW-0997">Cell inner membrane</keyword>
<dbReference type="RefSeq" id="WP_221427047.1">
    <property type="nucleotide sequence ID" value="NZ_CP081296.1"/>
</dbReference>
<dbReference type="SMART" id="SM00387">
    <property type="entry name" value="HATPase_c"/>
    <property type="match status" value="1"/>
</dbReference>
<keyword evidence="10 19" id="KW-0418">Kinase</keyword>
<evidence type="ECO:0000313" key="20">
    <source>
        <dbReference type="Proteomes" id="UP000824300"/>
    </source>
</evidence>
<name>A0ABX8ZQT2_9SPHN</name>
<dbReference type="Pfam" id="PF02518">
    <property type="entry name" value="HATPase_c"/>
    <property type="match status" value="1"/>
</dbReference>
<feature type="transmembrane region" description="Helical" evidence="16">
    <location>
        <begin position="199"/>
        <end position="217"/>
    </location>
</feature>
<dbReference type="EC" id="2.7.13.3" evidence="3"/>
<feature type="domain" description="HAMP" evidence="18">
    <location>
        <begin position="218"/>
        <end position="271"/>
    </location>
</feature>
<proteinExistence type="predicted"/>
<evidence type="ECO:0000256" key="2">
    <source>
        <dbReference type="ARBA" id="ARBA00004429"/>
    </source>
</evidence>
<evidence type="ECO:0000256" key="1">
    <source>
        <dbReference type="ARBA" id="ARBA00000085"/>
    </source>
</evidence>
<sequence length="475" mass="52662">MKRFLPKSLLGQLTLALGLTLFIVQGVNGFLAYSIEKDRVETALVNTLSLRLVASARFADDPLVVEIDPRRSARDAEERRPQRRPGPNRRRFANTDFRQADTFEILPVDVRRPELEERLAENLRDNGRTFSDIRVIERPVAADPVSQRFLLRFAMRRGLTERDLPKTVALAGISDGEGWEIVRAPVRDTHRHFGPAFPLLRAAALTLLLSFILWLVLRRLTGPLAQLTRQTERFAASPGQYEPIEPRGPEDVKRLITAHNAMEARIGAMLEEKDVMLGAIGHDLKTPLAALRVRVESVEDEIARARMVDSIENITLTLDEILALARVGKSNELPERTDLAALAASVVEEFEDMGEEVTLDAARVVAPVHLTWLKRGLRNLVSNALRYGGDANVSIARVGDEAILRVEDNGPGIPEDRIAEMLEPFTRGEASRNRATGGAGLGLTLARAVAEQHGGTLRLSNRAEGGLRAEFRLPL</sequence>
<evidence type="ECO:0000256" key="14">
    <source>
        <dbReference type="ARBA" id="ARBA00023136"/>
    </source>
</evidence>
<evidence type="ECO:0000256" key="13">
    <source>
        <dbReference type="ARBA" id="ARBA00023012"/>
    </source>
</evidence>
<keyword evidence="14 16" id="KW-0472">Membrane</keyword>
<dbReference type="EMBL" id="CP081296">
    <property type="protein sequence ID" value="QZD91341.1"/>
    <property type="molecule type" value="Genomic_DNA"/>
</dbReference>
<dbReference type="GO" id="GO:0016301">
    <property type="term" value="F:kinase activity"/>
    <property type="evidence" value="ECO:0007669"/>
    <property type="project" value="UniProtKB-KW"/>
</dbReference>
<evidence type="ECO:0000313" key="19">
    <source>
        <dbReference type="EMBL" id="QZD91341.1"/>
    </source>
</evidence>
<keyword evidence="7" id="KW-0808">Transferase</keyword>
<comment type="catalytic activity">
    <reaction evidence="1">
        <text>ATP + protein L-histidine = ADP + protein N-phospho-L-histidine.</text>
        <dbReference type="EC" id="2.7.13.3"/>
    </reaction>
</comment>
<evidence type="ECO:0000259" key="18">
    <source>
        <dbReference type="PROSITE" id="PS50885"/>
    </source>
</evidence>
<dbReference type="SMART" id="SM00388">
    <property type="entry name" value="HisKA"/>
    <property type="match status" value="1"/>
</dbReference>
<dbReference type="PANTHER" id="PTHR44936">
    <property type="entry name" value="SENSOR PROTEIN CREC"/>
    <property type="match status" value="1"/>
</dbReference>
<evidence type="ECO:0000259" key="17">
    <source>
        <dbReference type="PROSITE" id="PS50109"/>
    </source>
</evidence>
<organism evidence="19 20">
    <name type="scientific">Qipengyuania xiapuensis</name>
    <dbReference type="NCBI Taxonomy" id="2867236"/>
    <lineage>
        <taxon>Bacteria</taxon>
        <taxon>Pseudomonadati</taxon>
        <taxon>Pseudomonadota</taxon>
        <taxon>Alphaproteobacteria</taxon>
        <taxon>Sphingomonadales</taxon>
        <taxon>Erythrobacteraceae</taxon>
        <taxon>Qipengyuania</taxon>
    </lineage>
</organism>
<feature type="region of interest" description="Disordered" evidence="15">
    <location>
        <begin position="71"/>
        <end position="92"/>
    </location>
</feature>
<dbReference type="SUPFAM" id="SSF47384">
    <property type="entry name" value="Homodimeric domain of signal transducing histidine kinase"/>
    <property type="match status" value="1"/>
</dbReference>
<dbReference type="InterPro" id="IPR036097">
    <property type="entry name" value="HisK_dim/P_sf"/>
</dbReference>
<keyword evidence="20" id="KW-1185">Reference proteome</keyword>
<feature type="compositionally biased region" description="Basic residues" evidence="15">
    <location>
        <begin position="81"/>
        <end position="92"/>
    </location>
</feature>
<dbReference type="PRINTS" id="PR00344">
    <property type="entry name" value="BCTRLSENSOR"/>
</dbReference>
<evidence type="ECO:0000256" key="5">
    <source>
        <dbReference type="ARBA" id="ARBA00022519"/>
    </source>
</evidence>
<keyword evidence="8 16" id="KW-0812">Transmembrane</keyword>
<keyword evidence="4" id="KW-1003">Cell membrane</keyword>
<keyword evidence="13" id="KW-0902">Two-component regulatory system</keyword>
<evidence type="ECO:0000256" key="4">
    <source>
        <dbReference type="ARBA" id="ARBA00022475"/>
    </source>
</evidence>
<keyword evidence="11" id="KW-0067">ATP-binding</keyword>
<evidence type="ECO:0000256" key="12">
    <source>
        <dbReference type="ARBA" id="ARBA00022989"/>
    </source>
</evidence>
<dbReference type="PROSITE" id="PS50109">
    <property type="entry name" value="HIS_KIN"/>
    <property type="match status" value="1"/>
</dbReference>
<keyword evidence="12 16" id="KW-1133">Transmembrane helix</keyword>
<dbReference type="InterPro" id="IPR036890">
    <property type="entry name" value="HATPase_C_sf"/>
</dbReference>
<dbReference type="InterPro" id="IPR003661">
    <property type="entry name" value="HisK_dim/P_dom"/>
</dbReference>
<evidence type="ECO:0000256" key="11">
    <source>
        <dbReference type="ARBA" id="ARBA00022840"/>
    </source>
</evidence>
<dbReference type="Proteomes" id="UP000824300">
    <property type="component" value="Chromosome"/>
</dbReference>
<dbReference type="CDD" id="cd00075">
    <property type="entry name" value="HATPase"/>
    <property type="match status" value="1"/>
</dbReference>
<evidence type="ECO:0000256" key="16">
    <source>
        <dbReference type="SAM" id="Phobius"/>
    </source>
</evidence>
<dbReference type="Gene3D" id="3.30.565.10">
    <property type="entry name" value="Histidine kinase-like ATPase, C-terminal domain"/>
    <property type="match status" value="1"/>
</dbReference>
<protein>
    <recommendedName>
        <fullName evidence="3">histidine kinase</fullName>
        <ecNumber evidence="3">2.7.13.3</ecNumber>
    </recommendedName>
</protein>
<accession>A0ABX8ZQT2</accession>
<gene>
    <name evidence="19" type="ORF">K3162_07065</name>
</gene>
<evidence type="ECO:0000256" key="10">
    <source>
        <dbReference type="ARBA" id="ARBA00022777"/>
    </source>
</evidence>
<dbReference type="InterPro" id="IPR004358">
    <property type="entry name" value="Sig_transdc_His_kin-like_C"/>
</dbReference>
<reference evidence="19 20" key="1">
    <citation type="submission" date="2021-08" db="EMBL/GenBank/DDBJ databases">
        <title>Comparative Genomics Analysis of the Genus Qipengyuania Reveals Extensive Genetic Diversity and Metabolic Versatility, Including the Description of Fifteen Novel Species.</title>
        <authorList>
            <person name="Liu Y."/>
        </authorList>
    </citation>
    <scope>NUCLEOTIDE SEQUENCE [LARGE SCALE GENOMIC DNA]</scope>
    <source>
        <strain evidence="19 20">1NDW3</strain>
    </source>
</reference>
<evidence type="ECO:0000256" key="6">
    <source>
        <dbReference type="ARBA" id="ARBA00022553"/>
    </source>
</evidence>
<dbReference type="InterPro" id="IPR050980">
    <property type="entry name" value="2C_sensor_his_kinase"/>
</dbReference>
<feature type="domain" description="Histidine kinase" evidence="17">
    <location>
        <begin position="279"/>
        <end position="475"/>
    </location>
</feature>
<evidence type="ECO:0000256" key="8">
    <source>
        <dbReference type="ARBA" id="ARBA00022692"/>
    </source>
</evidence>
<keyword evidence="6" id="KW-0597">Phosphoprotein</keyword>
<feature type="compositionally biased region" description="Basic and acidic residues" evidence="15">
    <location>
        <begin position="71"/>
        <end position="80"/>
    </location>
</feature>
<evidence type="ECO:0000256" key="3">
    <source>
        <dbReference type="ARBA" id="ARBA00012438"/>
    </source>
</evidence>
<dbReference type="InterPro" id="IPR003660">
    <property type="entry name" value="HAMP_dom"/>
</dbReference>
<dbReference type="PROSITE" id="PS50885">
    <property type="entry name" value="HAMP"/>
    <property type="match status" value="1"/>
</dbReference>
<evidence type="ECO:0000256" key="9">
    <source>
        <dbReference type="ARBA" id="ARBA00022741"/>
    </source>
</evidence>
<dbReference type="InterPro" id="IPR003594">
    <property type="entry name" value="HATPase_dom"/>
</dbReference>